<accession>A0ABM3JWV1</accession>
<dbReference type="SMART" id="SM00697">
    <property type="entry name" value="DM8"/>
    <property type="match status" value="1"/>
</dbReference>
<dbReference type="RefSeq" id="XP_049313709.1">
    <property type="nucleotide sequence ID" value="XM_049457752.1"/>
</dbReference>
<keyword evidence="1" id="KW-1185">Reference proteome</keyword>
<sequence length="191" mass="22297">MLEDRKIFVKVLLILPLLHKLNNCERNLGIGMYYMNYTAGPKYNFSVFNYNYYSVDNKIVIYVEFKLYEDTYFTADIKLDMLRANNKKMNLLNTHQDGCKLFSGLSNSRLLKIISDQIVQVTNIPLKCPLLANKLYIVNNYTLTADPLPSFIQPLHWVIQTKFKLNNKYVGYMILQGNIYKLKKVSSKVKS</sequence>
<dbReference type="PANTHER" id="PTHR20898">
    <property type="entry name" value="DAEDALUS ON 3-RELATED-RELATED"/>
    <property type="match status" value="1"/>
</dbReference>
<dbReference type="InterPro" id="IPR010512">
    <property type="entry name" value="DUF1091"/>
</dbReference>
<evidence type="ECO:0000313" key="1">
    <source>
        <dbReference type="Proteomes" id="UP001652620"/>
    </source>
</evidence>
<gene>
    <name evidence="2" type="primary">LOC115066019</name>
</gene>
<organism evidence="1 2">
    <name type="scientific">Bactrocera dorsalis</name>
    <name type="common">Oriental fruit fly</name>
    <name type="synonym">Dacus dorsalis</name>
    <dbReference type="NCBI Taxonomy" id="27457"/>
    <lineage>
        <taxon>Eukaryota</taxon>
        <taxon>Metazoa</taxon>
        <taxon>Ecdysozoa</taxon>
        <taxon>Arthropoda</taxon>
        <taxon>Hexapoda</taxon>
        <taxon>Insecta</taxon>
        <taxon>Pterygota</taxon>
        <taxon>Neoptera</taxon>
        <taxon>Endopterygota</taxon>
        <taxon>Diptera</taxon>
        <taxon>Brachycera</taxon>
        <taxon>Muscomorpha</taxon>
        <taxon>Tephritoidea</taxon>
        <taxon>Tephritidae</taxon>
        <taxon>Bactrocera</taxon>
        <taxon>Bactrocera</taxon>
    </lineage>
</organism>
<dbReference type="Proteomes" id="UP001652620">
    <property type="component" value="Chromosome 5"/>
</dbReference>
<protein>
    <submittedName>
        <fullName evidence="2">Uncharacterized protein LOC115066019</fullName>
    </submittedName>
</protein>
<reference evidence="2" key="1">
    <citation type="submission" date="2025-08" db="UniProtKB">
        <authorList>
            <consortium name="RefSeq"/>
        </authorList>
    </citation>
    <scope>IDENTIFICATION</scope>
    <source>
        <tissue evidence="2">Adult</tissue>
    </source>
</reference>
<evidence type="ECO:0000313" key="2">
    <source>
        <dbReference type="RefSeq" id="XP_049313709.1"/>
    </source>
</evidence>
<dbReference type="Pfam" id="PF06477">
    <property type="entry name" value="DUF1091"/>
    <property type="match status" value="1"/>
</dbReference>
<dbReference type="GeneID" id="115066019"/>
<proteinExistence type="predicted"/>
<name>A0ABM3JWV1_BACDO</name>